<evidence type="ECO:0000313" key="5">
    <source>
        <dbReference type="EMBL" id="NMG16094.1"/>
    </source>
</evidence>
<keyword evidence="2" id="KW-0604">Photosystem II</keyword>
<feature type="signal peptide" evidence="3">
    <location>
        <begin position="1"/>
        <end position="23"/>
    </location>
</feature>
<name>A0ABX1NVP8_9RHOO</name>
<dbReference type="InterPro" id="IPR015943">
    <property type="entry name" value="WD40/YVTN_repeat-like_dom_sf"/>
</dbReference>
<dbReference type="SUPFAM" id="SSF110296">
    <property type="entry name" value="Oligoxyloglucan reducing end-specific cellobiohydrolase"/>
    <property type="match status" value="1"/>
</dbReference>
<organism evidence="5 6">
    <name type="scientific">Aromatoleum bremense</name>
    <dbReference type="NCBI Taxonomy" id="76115"/>
    <lineage>
        <taxon>Bacteria</taxon>
        <taxon>Pseudomonadati</taxon>
        <taxon>Pseudomonadota</taxon>
        <taxon>Betaproteobacteria</taxon>
        <taxon>Rhodocyclales</taxon>
        <taxon>Rhodocyclaceae</taxon>
        <taxon>Aromatoleum</taxon>
    </lineage>
</organism>
<sequence length="350" mass="36671">MNAHRLGGALFALALTLPATAPAAGFQDVLDTPAMTSELAARGLINGLALAGQRVVGVGQRGHVVYSDDAGKSWRQAKVPVSSDLVAVSFPTARAGWAVGHDGVVLASNDAGASWTKQLDGRAVGTMMVEYYKAQSGDEAAKWVSEAERFAAQGAENPFLDVWFADEHNGFVVGAFNLILRTTDGGKHWEPWLDRTENPQALHLYAIRGAEGEVFATGEQGLVLRLDAAAGVFRALQTPYQGTYFGVAPAKGAVIVFGLRGNAFRSTDSGRTWHKIDTGVQEGLTAAATVGDQGVILASQAGRLLVSTDGGEHFSPLKLERAAPASAVQPLGTDAVVVAGARGVRVQTLR</sequence>
<dbReference type="RefSeq" id="WP_169202694.1">
    <property type="nucleotide sequence ID" value="NZ_CP059467.1"/>
</dbReference>
<evidence type="ECO:0000256" key="2">
    <source>
        <dbReference type="ARBA" id="ARBA00023276"/>
    </source>
</evidence>
<keyword evidence="1" id="KW-0602">Photosynthesis</keyword>
<protein>
    <submittedName>
        <fullName evidence="5">Glycosyl hydrolase</fullName>
    </submittedName>
</protein>
<dbReference type="Proteomes" id="UP000633943">
    <property type="component" value="Unassembled WGS sequence"/>
</dbReference>
<dbReference type="InterPro" id="IPR028203">
    <property type="entry name" value="PSII_CF48-like_dom"/>
</dbReference>
<feature type="domain" description="Photosynthesis system II assembly factor Ycf48/Hcf136-like" evidence="4">
    <location>
        <begin position="155"/>
        <end position="226"/>
    </location>
</feature>
<dbReference type="PANTHER" id="PTHR47199">
    <property type="entry name" value="PHOTOSYSTEM II STABILITY/ASSEMBLY FACTOR HCF136, CHLOROPLASTIC"/>
    <property type="match status" value="1"/>
</dbReference>
<evidence type="ECO:0000256" key="1">
    <source>
        <dbReference type="ARBA" id="ARBA00022531"/>
    </source>
</evidence>
<gene>
    <name evidence="5" type="ORF">GPA24_11170</name>
</gene>
<dbReference type="EMBL" id="WTVP01000028">
    <property type="protein sequence ID" value="NMG16094.1"/>
    <property type="molecule type" value="Genomic_DNA"/>
</dbReference>
<reference evidence="5 6" key="1">
    <citation type="submission" date="2019-12" db="EMBL/GenBank/DDBJ databases">
        <title>Comparative genomics gives insights into the taxonomy of the Azoarcus-Aromatoleum group and reveals separate origins of nif in the plant-associated Azoarcus and non-plant-associated Aromatoleum sub-groups.</title>
        <authorList>
            <person name="Lafos M."/>
            <person name="Maluk M."/>
            <person name="Batista M."/>
            <person name="Junghare M."/>
            <person name="Carmona M."/>
            <person name="Faoro H."/>
            <person name="Cruz L.M."/>
            <person name="Battistoni F."/>
            <person name="De Souza E."/>
            <person name="Pedrosa F."/>
            <person name="Chen W.-M."/>
            <person name="Poole P.S."/>
            <person name="Dixon R.A."/>
            <person name="James E.K."/>
        </authorList>
    </citation>
    <scope>NUCLEOTIDE SEQUENCE [LARGE SCALE GENOMIC DNA]</scope>
    <source>
        <strain evidence="5 6">PbN1</strain>
    </source>
</reference>
<keyword evidence="6" id="KW-1185">Reference proteome</keyword>
<dbReference type="Pfam" id="PF14870">
    <property type="entry name" value="PSII_BNR"/>
    <property type="match status" value="1"/>
</dbReference>
<accession>A0ABX1NVP8</accession>
<evidence type="ECO:0000259" key="4">
    <source>
        <dbReference type="Pfam" id="PF14870"/>
    </source>
</evidence>
<proteinExistence type="predicted"/>
<feature type="chain" id="PRO_5045814442" evidence="3">
    <location>
        <begin position="24"/>
        <end position="350"/>
    </location>
</feature>
<dbReference type="Gene3D" id="2.130.10.10">
    <property type="entry name" value="YVTN repeat-like/Quinoprotein amine dehydrogenase"/>
    <property type="match status" value="1"/>
</dbReference>
<keyword evidence="5" id="KW-0378">Hydrolase</keyword>
<keyword evidence="3" id="KW-0732">Signal</keyword>
<comment type="caution">
    <text evidence="5">The sequence shown here is derived from an EMBL/GenBank/DDBJ whole genome shotgun (WGS) entry which is preliminary data.</text>
</comment>
<evidence type="ECO:0000313" key="6">
    <source>
        <dbReference type="Proteomes" id="UP000633943"/>
    </source>
</evidence>
<dbReference type="GO" id="GO:0016787">
    <property type="term" value="F:hydrolase activity"/>
    <property type="evidence" value="ECO:0007669"/>
    <property type="project" value="UniProtKB-KW"/>
</dbReference>
<evidence type="ECO:0000256" key="3">
    <source>
        <dbReference type="SAM" id="SignalP"/>
    </source>
</evidence>
<dbReference type="PANTHER" id="PTHR47199:SF2">
    <property type="entry name" value="PHOTOSYSTEM II STABILITY_ASSEMBLY FACTOR HCF136, CHLOROPLASTIC"/>
    <property type="match status" value="1"/>
</dbReference>